<gene>
    <name evidence="1" type="ORF">PYK22_01761</name>
</gene>
<name>A0A0B6WZL7_9BACT</name>
<evidence type="ECO:0000313" key="1">
    <source>
        <dbReference type="EMBL" id="CDM65754.1"/>
    </source>
</evidence>
<dbReference type="RefSeq" id="WP_041976280.1">
    <property type="nucleotide sequence ID" value="NZ_CBXV010000006.1"/>
</dbReference>
<evidence type="ECO:0008006" key="3">
    <source>
        <dbReference type="Google" id="ProtNLM"/>
    </source>
</evidence>
<dbReference type="Gene3D" id="1.25.40.10">
    <property type="entry name" value="Tetratricopeptide repeat domain"/>
    <property type="match status" value="2"/>
</dbReference>
<organism evidence="1 2">
    <name type="scientific">Pyrinomonas methylaliphatogenes</name>
    <dbReference type="NCBI Taxonomy" id="454194"/>
    <lineage>
        <taxon>Bacteria</taxon>
        <taxon>Pseudomonadati</taxon>
        <taxon>Acidobacteriota</taxon>
        <taxon>Blastocatellia</taxon>
        <taxon>Blastocatellales</taxon>
        <taxon>Pyrinomonadaceae</taxon>
        <taxon>Pyrinomonas</taxon>
    </lineage>
</organism>
<dbReference type="STRING" id="454194.PYK22_01761"/>
<sequence length="433" mass="49018">MGRSATRAYPAWDEARLQRSHPNRSVQTRNLGRAAALIACLIGALSAFDCAAQNLEQFERLRAEGREALYNLDYEGARARFREIVRLFPDHPAGPYQLAAALWLQKLNEERRLQSSLYNSESFYAPTEDRADPRLAEEFKRLTERAKELATARLKKNPQDVEALYYLGATSALRAAFASTIERRFIAALREGNSAVDRHREVLKLDPNYRDAELTIGLYDYVVGSLPLPVKLLASLAGFRGSKRRGIETLERVAREARWVQDDARVILIAIYKREGRNSDALRTARELAARYPRNYLFKLELADALALEAVDQRQRDSSQADALMREAFAIFDAMSRDRALRAQDLVRFRYGEALMYLGQPERAAQEFLAAANAPQAEPGLATMARLRAAQAFDLIGRRDEAIAQYRAVLARPNVYDAHELAQKGLREPFANR</sequence>
<dbReference type="OrthoDB" id="107930at2"/>
<keyword evidence="2" id="KW-1185">Reference proteome</keyword>
<dbReference type="SUPFAM" id="SSF48452">
    <property type="entry name" value="TPR-like"/>
    <property type="match status" value="1"/>
</dbReference>
<dbReference type="InterPro" id="IPR011990">
    <property type="entry name" value="TPR-like_helical_dom_sf"/>
</dbReference>
<reference evidence="1 2" key="1">
    <citation type="submission" date="2013-12" db="EMBL/GenBank/DDBJ databases">
        <authorList>
            <person name="Stott M."/>
        </authorList>
    </citation>
    <scope>NUCLEOTIDE SEQUENCE [LARGE SCALE GENOMIC DNA]</scope>
    <source>
        <strain evidence="1 2">K22</strain>
    </source>
</reference>
<evidence type="ECO:0000313" key="2">
    <source>
        <dbReference type="Proteomes" id="UP000031518"/>
    </source>
</evidence>
<dbReference type="AlphaFoldDB" id="A0A0B6WZL7"/>
<protein>
    <recommendedName>
        <fullName evidence="3">Tetratricopeptide repeat protein</fullName>
    </recommendedName>
</protein>
<proteinExistence type="predicted"/>
<accession>A0A0B6WZL7</accession>
<reference evidence="1 2" key="2">
    <citation type="submission" date="2015-01" db="EMBL/GenBank/DDBJ databases">
        <title>Complete genome sequence of Pyrinomonas methylaliphatogenes type strain K22T.</title>
        <authorList>
            <person name="Lee K.C.Y."/>
            <person name="Power J.F."/>
            <person name="Dunfield P.F."/>
            <person name="Morgan X.C."/>
            <person name="Huttenhower C."/>
            <person name="Stott M.B."/>
        </authorList>
    </citation>
    <scope>NUCLEOTIDE SEQUENCE [LARGE SCALE GENOMIC DNA]</scope>
    <source>
        <strain evidence="1 2">K22</strain>
    </source>
</reference>
<dbReference type="Proteomes" id="UP000031518">
    <property type="component" value="Unassembled WGS sequence"/>
</dbReference>
<dbReference type="EMBL" id="CBXV010000006">
    <property type="protein sequence ID" value="CDM65754.1"/>
    <property type="molecule type" value="Genomic_DNA"/>
</dbReference>